<evidence type="ECO:0000256" key="9">
    <source>
        <dbReference type="ARBA" id="ARBA00022824"/>
    </source>
</evidence>
<dbReference type="PANTHER" id="PTHR12989">
    <property type="entry name" value="ALPHA-1,2-GLUCOSYLTRANSFERASE ALG10"/>
    <property type="match status" value="1"/>
</dbReference>
<name>A0A8H5HZS7_9AGAR</name>
<organism evidence="16 17">
    <name type="scientific">Collybiopsis confluens</name>
    <dbReference type="NCBI Taxonomy" id="2823264"/>
    <lineage>
        <taxon>Eukaryota</taxon>
        <taxon>Fungi</taxon>
        <taxon>Dikarya</taxon>
        <taxon>Basidiomycota</taxon>
        <taxon>Agaricomycotina</taxon>
        <taxon>Agaricomycetes</taxon>
        <taxon>Agaricomycetidae</taxon>
        <taxon>Agaricales</taxon>
        <taxon>Marasmiineae</taxon>
        <taxon>Omphalotaceae</taxon>
        <taxon>Collybiopsis</taxon>
    </lineage>
</organism>
<evidence type="ECO:0000256" key="7">
    <source>
        <dbReference type="ARBA" id="ARBA00022679"/>
    </source>
</evidence>
<evidence type="ECO:0000256" key="10">
    <source>
        <dbReference type="ARBA" id="ARBA00022989"/>
    </source>
</evidence>
<evidence type="ECO:0000256" key="14">
    <source>
        <dbReference type="ARBA" id="ARBA00048064"/>
    </source>
</evidence>
<keyword evidence="17" id="KW-1185">Reference proteome</keyword>
<keyword evidence="7" id="KW-0808">Transferase</keyword>
<proteinExistence type="inferred from homology"/>
<dbReference type="GO" id="GO:0006488">
    <property type="term" value="P:dolichol-linked oligosaccharide biosynthetic process"/>
    <property type="evidence" value="ECO:0007669"/>
    <property type="project" value="InterPro"/>
</dbReference>
<evidence type="ECO:0000256" key="13">
    <source>
        <dbReference type="ARBA" id="ARBA00044727"/>
    </source>
</evidence>
<dbReference type="GO" id="GO:0106073">
    <property type="term" value="F:dolichyl pyrophosphate Glc2Man9GlcNAc2 alpha-1,2-glucosyltransferase activity"/>
    <property type="evidence" value="ECO:0007669"/>
    <property type="project" value="UniProtKB-EC"/>
</dbReference>
<keyword evidence="9" id="KW-0256">Endoplasmic reticulum</keyword>
<comment type="similarity">
    <text evidence="3">Belongs to the ALG10 glucosyltransferase family.</text>
</comment>
<dbReference type="AlphaFoldDB" id="A0A8H5HZS7"/>
<comment type="catalytic activity">
    <reaction evidence="14">
        <text>an alpha-D-Glc-(1-&gt;3)-alpha-D-Glc-(1-&gt;3)-alpha-D-Man-(1-&gt;2)-alpha-D-Man-(1-&gt;2)-alpha-D-Man-(1-&gt;3)-[alpha-D-Man-(1-&gt;2)-alpha-D-Man-(1-&gt;3)-[alpha-D-Man-(1-&gt;2)-alpha-D-Man-(1-&gt;6)]-alpha-D-Man-(1-&gt;6)]-beta-D-Man-(1-&gt;4)-beta-D-GlcNAc-(1-&gt;4)-alpha-D-GlcNAc-diphospho-di-trans,poly-cis-dolichol + a di-trans,poly-cis-dolichyl beta-D-glucosyl phosphate = a alpha-D-Glc-(1-&gt;2)-alpha-D-Glc-(1-&gt;3)-alpha-D-Glc-(1-&gt;3)-alpha-D-Man-(1-&gt;2)-alpha-D-Man-(1-&gt;2)-alpha-D-Man-(1-&gt;3)-[alpha-D-Man-(1-&gt;2)-alpha-D-Man-(1-&gt;3)-[alpha-D-Man-(1-&gt;2)-alpha-D-Man-(1-&gt;6)]-alpha-D-Man-(1-&gt;6)]-beta-D-Man-(1-&gt;4)-beta-D-GlcNAc-(1-&gt;4)-alpha-D-GlcNAc-diphospho-di-trans,poly-cis-dolichol + a di-trans,poly-cis-dolichyl phosphate + H(+)</text>
        <dbReference type="Rhea" id="RHEA:29543"/>
        <dbReference type="Rhea" id="RHEA-COMP:19498"/>
        <dbReference type="Rhea" id="RHEA-COMP:19502"/>
        <dbReference type="Rhea" id="RHEA-COMP:19512"/>
        <dbReference type="Rhea" id="RHEA-COMP:19522"/>
        <dbReference type="ChEBI" id="CHEBI:15378"/>
        <dbReference type="ChEBI" id="CHEBI:57525"/>
        <dbReference type="ChEBI" id="CHEBI:57683"/>
        <dbReference type="ChEBI" id="CHEBI:132522"/>
        <dbReference type="ChEBI" id="CHEBI:132523"/>
        <dbReference type="EC" id="2.4.1.256"/>
    </reaction>
    <physiologicalReaction direction="left-to-right" evidence="14">
        <dbReference type="Rhea" id="RHEA:29544"/>
    </physiologicalReaction>
</comment>
<dbReference type="GO" id="GO:0005789">
    <property type="term" value="C:endoplasmic reticulum membrane"/>
    <property type="evidence" value="ECO:0007669"/>
    <property type="project" value="UniProtKB-SubCell"/>
</dbReference>
<keyword evidence="6" id="KW-0328">Glycosyltransferase</keyword>
<evidence type="ECO:0000256" key="2">
    <source>
        <dbReference type="ARBA" id="ARBA00004922"/>
    </source>
</evidence>
<protein>
    <recommendedName>
        <fullName evidence="5">Dol-P-Glc:Glc(2)Man(9)GlcNAc(2)-PP-Dol alpha-1,2-glucosyltransferase</fullName>
        <ecNumber evidence="4">2.4.1.256</ecNumber>
    </recommendedName>
    <alternativeName>
        <fullName evidence="12">Asparagine-linked glycosylation protein 10</fullName>
    </alternativeName>
</protein>
<keyword evidence="8 15" id="KW-0812">Transmembrane</keyword>
<dbReference type="PANTHER" id="PTHR12989:SF10">
    <property type="entry name" value="DOL-P-GLC:GLC(2)MAN(9)GLCNAC(2)-PP-DOL ALPHA-1,2-GLUCOSYLTRANSFERASE-RELATED"/>
    <property type="match status" value="1"/>
</dbReference>
<comment type="caution">
    <text evidence="16">The sequence shown here is derived from an EMBL/GenBank/DDBJ whole genome shotgun (WGS) entry which is preliminary data.</text>
</comment>
<comment type="pathway">
    <text evidence="2">Protein modification; protein glycosylation.</text>
</comment>
<feature type="transmembrane region" description="Helical" evidence="15">
    <location>
        <begin position="266"/>
        <end position="293"/>
    </location>
</feature>
<reference evidence="16 17" key="1">
    <citation type="journal article" date="2020" name="ISME J.">
        <title>Uncovering the hidden diversity of litter-decomposition mechanisms in mushroom-forming fungi.</title>
        <authorList>
            <person name="Floudas D."/>
            <person name="Bentzer J."/>
            <person name="Ahren D."/>
            <person name="Johansson T."/>
            <person name="Persson P."/>
            <person name="Tunlid A."/>
        </authorList>
    </citation>
    <scope>NUCLEOTIDE SEQUENCE [LARGE SCALE GENOMIC DNA]</scope>
    <source>
        <strain evidence="16 17">CBS 406.79</strain>
    </source>
</reference>
<evidence type="ECO:0000256" key="12">
    <source>
        <dbReference type="ARBA" id="ARBA00032069"/>
    </source>
</evidence>
<gene>
    <name evidence="16" type="ORF">D9757_002197</name>
</gene>
<evidence type="ECO:0000256" key="6">
    <source>
        <dbReference type="ARBA" id="ARBA00022676"/>
    </source>
</evidence>
<feature type="transmembrane region" description="Helical" evidence="15">
    <location>
        <begin position="154"/>
        <end position="180"/>
    </location>
</feature>
<dbReference type="Proteomes" id="UP000518752">
    <property type="component" value="Unassembled WGS sequence"/>
</dbReference>
<keyword evidence="10 15" id="KW-1133">Transmembrane helix</keyword>
<evidence type="ECO:0000256" key="8">
    <source>
        <dbReference type="ARBA" id="ARBA00022692"/>
    </source>
</evidence>
<evidence type="ECO:0000256" key="4">
    <source>
        <dbReference type="ARBA" id="ARBA00011967"/>
    </source>
</evidence>
<evidence type="ECO:0000313" key="17">
    <source>
        <dbReference type="Proteomes" id="UP000518752"/>
    </source>
</evidence>
<feature type="transmembrane region" description="Helical" evidence="15">
    <location>
        <begin position="77"/>
        <end position="96"/>
    </location>
</feature>
<feature type="transmembrane region" description="Helical" evidence="15">
    <location>
        <begin position="222"/>
        <end position="246"/>
    </location>
</feature>
<evidence type="ECO:0000256" key="3">
    <source>
        <dbReference type="ARBA" id="ARBA00010600"/>
    </source>
</evidence>
<dbReference type="InterPro" id="IPR016900">
    <property type="entry name" value="Alg10"/>
</dbReference>
<dbReference type="EMBL" id="JAACJN010000005">
    <property type="protein sequence ID" value="KAF5392521.1"/>
    <property type="molecule type" value="Genomic_DNA"/>
</dbReference>
<accession>A0A8H5HZS7</accession>
<comment type="function">
    <text evidence="13">Dol-P-Glc:Glc(2)Man(9)GlcNAc(2)-PP-Dol alpha-1,2-glucosyltransferase that operates in the biosynthetic pathway of dolichol-linked oligosaccharides, the glycan precursors employed in protein asparagine (N)-glycosylation. The assembly of dolichol-linked oligosaccharides begins on the cytosolic side of the endoplasmic reticulum membrane and finishes in its lumen. The sequential addition of sugars to dolichol pyrophosphate produces dolichol-linked oligosaccharides containing fourteen sugars, including two GlcNAcs, nine mannoses and three glucoses. Once assembled, the oligosaccharide is transferred from the lipid to nascent proteins by oligosaccharyltransferases. In the lumen of the endoplasmic reticulum, adds the third and last glucose residue from dolichyl phosphate glucose (Dol-P-Glc) onto the lipid-linked oligosaccharide intermediate Glc(2)Man(9)GlcNAc(2)-PP-Dol to produce Glc(3)Man(9)GlcNAc(2)-PP-Dol.</text>
</comment>
<sequence>MSVSYIAYGIACISVLKEVNQIVDEPYMDEPFHVPQAQAYCNGDYATWDPKITTPPGLYIMSLLFKRAFMFKCTLPMLRLTTTLTLLALPIFLTRLSCFYRRIRPPSSLLEPTADSIVWSLFPIAWFFGFLYYTEVPSLLFVVAAVVTAADDRHWLAAILGLVSCTFRQTNIIWTLYAYVTSQLMYLKYRRPKADSQQLHDPPAEQATIVDFYKCVRSLPGVLLEILPAFIPYALVLAVFGSSVVWNGGIVLGDKSNHVPAFHVPQVYYFFTFATAFGWPVLISGHGGIPALLRKIYLRIFGSKLYGAFAVR</sequence>
<dbReference type="EC" id="2.4.1.256" evidence="4"/>
<keyword evidence="11 15" id="KW-0472">Membrane</keyword>
<evidence type="ECO:0000256" key="5">
    <source>
        <dbReference type="ARBA" id="ARBA00018512"/>
    </source>
</evidence>
<evidence type="ECO:0000256" key="15">
    <source>
        <dbReference type="SAM" id="Phobius"/>
    </source>
</evidence>
<dbReference type="OrthoDB" id="4769at2759"/>
<evidence type="ECO:0000256" key="11">
    <source>
        <dbReference type="ARBA" id="ARBA00023136"/>
    </source>
</evidence>
<comment type="subcellular location">
    <subcellularLocation>
        <location evidence="1">Endoplasmic reticulum membrane</location>
        <topology evidence="1">Multi-pass membrane protein</topology>
    </subcellularLocation>
</comment>
<evidence type="ECO:0000256" key="1">
    <source>
        <dbReference type="ARBA" id="ARBA00004477"/>
    </source>
</evidence>
<evidence type="ECO:0000313" key="16">
    <source>
        <dbReference type="EMBL" id="KAF5392521.1"/>
    </source>
</evidence>
<dbReference type="Pfam" id="PF04922">
    <property type="entry name" value="DIE2_ALG10"/>
    <property type="match status" value="1"/>
</dbReference>